<dbReference type="GO" id="GO:0000160">
    <property type="term" value="P:phosphorelay signal transduction system"/>
    <property type="evidence" value="ECO:0007669"/>
    <property type="project" value="InterPro"/>
</dbReference>
<dbReference type="AlphaFoldDB" id="A0A367ZSB3"/>
<organism evidence="4 5">
    <name type="scientific">Candidatus Ozemobacter sibiricus</name>
    <dbReference type="NCBI Taxonomy" id="2268124"/>
    <lineage>
        <taxon>Bacteria</taxon>
        <taxon>Candidatus Ozemobacteria</taxon>
        <taxon>Candidatus Ozemobacterales</taxon>
        <taxon>Candidatus Ozemobacteraceae</taxon>
        <taxon>Candidatus Ozemobacter</taxon>
    </lineage>
</organism>
<gene>
    <name evidence="4" type="ORF">OZSIB_2411</name>
</gene>
<comment type="caution">
    <text evidence="4">The sequence shown here is derived from an EMBL/GenBank/DDBJ whole genome shotgun (WGS) entry which is preliminary data.</text>
</comment>
<dbReference type="PANTHER" id="PTHR43719:SF28">
    <property type="entry name" value="PEROXIDE STRESS-ACTIVATED HISTIDINE KINASE MAK1-RELATED"/>
    <property type="match status" value="1"/>
</dbReference>
<dbReference type="Gene3D" id="3.40.50.2300">
    <property type="match status" value="1"/>
</dbReference>
<sequence>MWRILIVDDEANNRKLLVEILGERATCEQAQDGREALEIYQAAVAHDRPFDAILLDVAMPDMDGIEVLRRIRELEEARGIMFGKGIPIIMVTAFKQPFMASFREGADDYILKPVDPDQLLQKLASKLEARPA</sequence>
<accession>A0A367ZSB3</accession>
<evidence type="ECO:0000313" key="5">
    <source>
        <dbReference type="Proteomes" id="UP000252355"/>
    </source>
</evidence>
<dbReference type="EMBL" id="QOQW01000003">
    <property type="protein sequence ID" value="RCK81034.1"/>
    <property type="molecule type" value="Genomic_DNA"/>
</dbReference>
<dbReference type="Pfam" id="PF00072">
    <property type="entry name" value="Response_reg"/>
    <property type="match status" value="1"/>
</dbReference>
<evidence type="ECO:0000256" key="2">
    <source>
        <dbReference type="PROSITE-ProRule" id="PRU00169"/>
    </source>
</evidence>
<protein>
    <submittedName>
        <fullName evidence="4">Two-component hybrid sensor and regulator</fullName>
    </submittedName>
</protein>
<dbReference type="InterPro" id="IPR001789">
    <property type="entry name" value="Sig_transdc_resp-reg_receiver"/>
</dbReference>
<evidence type="ECO:0000259" key="3">
    <source>
        <dbReference type="PROSITE" id="PS50110"/>
    </source>
</evidence>
<feature type="modified residue" description="4-aspartylphosphate" evidence="2">
    <location>
        <position position="56"/>
    </location>
</feature>
<feature type="domain" description="Response regulatory" evidence="3">
    <location>
        <begin position="3"/>
        <end position="127"/>
    </location>
</feature>
<proteinExistence type="predicted"/>
<keyword evidence="1 2" id="KW-0597">Phosphoprotein</keyword>
<dbReference type="InterPro" id="IPR050956">
    <property type="entry name" value="2C_system_His_kinase"/>
</dbReference>
<evidence type="ECO:0000313" key="4">
    <source>
        <dbReference type="EMBL" id="RCK81034.1"/>
    </source>
</evidence>
<dbReference type="SUPFAM" id="SSF52172">
    <property type="entry name" value="CheY-like"/>
    <property type="match status" value="1"/>
</dbReference>
<dbReference type="PANTHER" id="PTHR43719">
    <property type="entry name" value="TWO-COMPONENT HISTIDINE KINASE"/>
    <property type="match status" value="1"/>
</dbReference>
<evidence type="ECO:0000256" key="1">
    <source>
        <dbReference type="ARBA" id="ARBA00022553"/>
    </source>
</evidence>
<dbReference type="CDD" id="cd17546">
    <property type="entry name" value="REC_hyHK_CKI1_RcsC-like"/>
    <property type="match status" value="1"/>
</dbReference>
<dbReference type="Proteomes" id="UP000252355">
    <property type="component" value="Unassembled WGS sequence"/>
</dbReference>
<reference evidence="4 5" key="1">
    <citation type="submission" date="2018-05" db="EMBL/GenBank/DDBJ databases">
        <title>A metagenomic window into the 2 km-deep terrestrial subsurface aquifer revealed taxonomically and functionally diverse microbial community comprising novel uncultured bacterial lineages.</title>
        <authorList>
            <person name="Kadnikov V.V."/>
            <person name="Mardanov A.V."/>
            <person name="Beletsky A.V."/>
            <person name="Banks D."/>
            <person name="Pimenov N.V."/>
            <person name="Frank Y.A."/>
            <person name="Karnachuk O.V."/>
            <person name="Ravin N.V."/>
        </authorList>
    </citation>
    <scope>NUCLEOTIDE SEQUENCE [LARGE SCALE GENOMIC DNA]</scope>
    <source>
        <strain evidence="4">BY5</strain>
    </source>
</reference>
<dbReference type="PROSITE" id="PS50110">
    <property type="entry name" value="RESPONSE_REGULATORY"/>
    <property type="match status" value="1"/>
</dbReference>
<dbReference type="SMART" id="SM00448">
    <property type="entry name" value="REC"/>
    <property type="match status" value="1"/>
</dbReference>
<name>A0A367ZSB3_9BACT</name>
<dbReference type="InterPro" id="IPR011006">
    <property type="entry name" value="CheY-like_superfamily"/>
</dbReference>